<dbReference type="EMBL" id="UZAD01005834">
    <property type="protein sequence ID" value="VDN87594.1"/>
    <property type="molecule type" value="Genomic_DNA"/>
</dbReference>
<feature type="region of interest" description="Disordered" evidence="1">
    <location>
        <begin position="59"/>
        <end position="86"/>
    </location>
</feature>
<gene>
    <name evidence="2" type="ORF">BPAG_LOCUS6408</name>
</gene>
<accession>A0A0N4TE07</accession>
<evidence type="ECO:0000313" key="2">
    <source>
        <dbReference type="EMBL" id="VDN87594.1"/>
    </source>
</evidence>
<sequence length="166" mass="18799">MGNLFVKVPQRPRSEALQALYAEKGEELSMNLTKQTSPMYCIPPETNAVKRTETETFRPVQAPPLPPHHNHVLAKNNASSDNRDKPLLAVKPSSVKDIAARFDRKTFQVKTCWLSRISCSPHPSVFKEKAKSISVLLKHSRLMLSIERDELSSLCKDSQHEVIFFC</sequence>
<organism evidence="4">
    <name type="scientific">Brugia pahangi</name>
    <name type="common">Filarial nematode worm</name>
    <dbReference type="NCBI Taxonomy" id="6280"/>
    <lineage>
        <taxon>Eukaryota</taxon>
        <taxon>Metazoa</taxon>
        <taxon>Ecdysozoa</taxon>
        <taxon>Nematoda</taxon>
        <taxon>Chromadorea</taxon>
        <taxon>Rhabditida</taxon>
        <taxon>Spirurina</taxon>
        <taxon>Spiruromorpha</taxon>
        <taxon>Filarioidea</taxon>
        <taxon>Onchocercidae</taxon>
        <taxon>Brugia</taxon>
    </lineage>
</organism>
<keyword evidence="3" id="KW-1185">Reference proteome</keyword>
<dbReference type="WBParaSite" id="BPAG_0000644501-mRNA-1">
    <property type="protein sequence ID" value="BPAG_0000644501-mRNA-1"/>
    <property type="gene ID" value="BPAG_0000644501"/>
</dbReference>
<evidence type="ECO:0000256" key="1">
    <source>
        <dbReference type="SAM" id="MobiDB-lite"/>
    </source>
</evidence>
<dbReference type="STRING" id="6280.A0A0N4TE07"/>
<dbReference type="Proteomes" id="UP000278627">
    <property type="component" value="Unassembled WGS sequence"/>
</dbReference>
<reference evidence="4" key="1">
    <citation type="submission" date="2017-02" db="UniProtKB">
        <authorList>
            <consortium name="WormBaseParasite"/>
        </authorList>
    </citation>
    <scope>IDENTIFICATION</scope>
</reference>
<proteinExistence type="predicted"/>
<dbReference type="AlphaFoldDB" id="A0A0N4TE07"/>
<evidence type="ECO:0000313" key="3">
    <source>
        <dbReference type="Proteomes" id="UP000278627"/>
    </source>
</evidence>
<reference evidence="2 3" key="2">
    <citation type="submission" date="2018-11" db="EMBL/GenBank/DDBJ databases">
        <authorList>
            <consortium name="Pathogen Informatics"/>
        </authorList>
    </citation>
    <scope>NUCLEOTIDE SEQUENCE [LARGE SCALE GENOMIC DNA]</scope>
</reference>
<protein>
    <submittedName>
        <fullName evidence="4">TPX2_importin domain-containing protein</fullName>
    </submittedName>
</protein>
<evidence type="ECO:0000313" key="4">
    <source>
        <dbReference type="WBParaSite" id="BPAG_0000644501-mRNA-1"/>
    </source>
</evidence>
<name>A0A0N4TE07_BRUPA</name>